<keyword evidence="4" id="KW-0472">Membrane</keyword>
<evidence type="ECO:0000259" key="5">
    <source>
        <dbReference type="Pfam" id="PF00535"/>
    </source>
</evidence>
<dbReference type="HOGENOM" id="CLU_025996_0_9_6"/>
<comment type="similarity">
    <text evidence="1">Belongs to the glycosyltransferase 2 family.</text>
</comment>
<keyword evidence="7" id="KW-1185">Reference proteome</keyword>
<dbReference type="Proteomes" id="UP000000745">
    <property type="component" value="Chromosome"/>
</dbReference>
<reference evidence="7" key="1">
    <citation type="journal article" date="2009" name="PLoS Genet.">
        <title>Organised genome dynamics in the Escherichia coli species results in highly diverse adaptive paths.</title>
        <authorList>
            <person name="Touchon M."/>
            <person name="Hoede C."/>
            <person name="Tenaillon O."/>
            <person name="Barbe V."/>
            <person name="Baeriswyl S."/>
            <person name="Bidet P."/>
            <person name="Bingen E."/>
            <person name="Bonacorsi S."/>
            <person name="Bouchier C."/>
            <person name="Bouvet O."/>
            <person name="Calteau A."/>
            <person name="Chiapello H."/>
            <person name="Clermont O."/>
            <person name="Cruveiller S."/>
            <person name="Danchin A."/>
            <person name="Diard M."/>
            <person name="Dossat C."/>
            <person name="Karoui M.E."/>
            <person name="Frapy E."/>
            <person name="Garry L."/>
            <person name="Ghigo J.M."/>
            <person name="Gilles A.M."/>
            <person name="Johnson J."/>
            <person name="Le Bouguenec C."/>
            <person name="Lescat M."/>
            <person name="Mangenot S."/>
            <person name="Martinez-Jehanne V."/>
            <person name="Matic I."/>
            <person name="Nassif X."/>
            <person name="Oztas S."/>
            <person name="Petit M.A."/>
            <person name="Pichon C."/>
            <person name="Rouy Z."/>
            <person name="Ruf C.S."/>
            <person name="Schneider D."/>
            <person name="Tourret J."/>
            <person name="Vacherie B."/>
            <person name="Vallenet D."/>
            <person name="Medigue C."/>
            <person name="Rocha E.P.C."/>
            <person name="Denamur E."/>
        </authorList>
    </citation>
    <scope>NUCLEOTIDE SEQUENCE [LARGE SCALE GENOMIC DNA]</scope>
    <source>
        <strain evidence="7">ATCC 35469 / DSM 13698 / BCRC 15582 / CCUG 18766 / IAM 14443 / JCM 21226 / LMG 7866 / NBRC 102419 / NCTC 12128 / CDC 0568-73</strain>
    </source>
</reference>
<evidence type="ECO:0000256" key="1">
    <source>
        <dbReference type="ARBA" id="ARBA00006739"/>
    </source>
</evidence>
<feature type="transmembrane region" description="Helical" evidence="4">
    <location>
        <begin position="261"/>
        <end position="281"/>
    </location>
</feature>
<dbReference type="Gene3D" id="3.90.550.10">
    <property type="entry name" value="Spore Coat Polysaccharide Biosynthesis Protein SpsA, Chain A"/>
    <property type="match status" value="1"/>
</dbReference>
<gene>
    <name evidence="6" type="ordered locus">EFER_2113</name>
</gene>
<dbReference type="GO" id="GO:0016757">
    <property type="term" value="F:glycosyltransferase activity"/>
    <property type="evidence" value="ECO:0007669"/>
    <property type="project" value="UniProtKB-KW"/>
</dbReference>
<keyword evidence="3" id="KW-0808">Transferase</keyword>
<dbReference type="PANTHER" id="PTHR43685">
    <property type="entry name" value="GLYCOSYLTRANSFERASE"/>
    <property type="match status" value="1"/>
</dbReference>
<evidence type="ECO:0000313" key="7">
    <source>
        <dbReference type="Proteomes" id="UP000000745"/>
    </source>
</evidence>
<dbReference type="InterPro" id="IPR001173">
    <property type="entry name" value="Glyco_trans_2-like"/>
</dbReference>
<proteinExistence type="inferred from homology"/>
<keyword evidence="4" id="KW-1133">Transmembrane helix</keyword>
<dbReference type="Pfam" id="PF00535">
    <property type="entry name" value="Glycos_transf_2"/>
    <property type="match status" value="1"/>
</dbReference>
<organism evidence="6 7">
    <name type="scientific">Escherichia fergusonii (strain ATCC 35469 / DSM 13698 / CCUG 18766 / IAM 14443 / JCM 21226 / LMG 7866 / NBRC 102419 / NCTC 12128 / CDC 0568-73)</name>
    <dbReference type="NCBI Taxonomy" id="585054"/>
    <lineage>
        <taxon>Bacteria</taxon>
        <taxon>Pseudomonadati</taxon>
        <taxon>Pseudomonadota</taxon>
        <taxon>Gammaproteobacteria</taxon>
        <taxon>Enterobacterales</taxon>
        <taxon>Enterobacteriaceae</taxon>
        <taxon>Escherichia</taxon>
    </lineage>
</organism>
<keyword evidence="4" id="KW-0812">Transmembrane</keyword>
<dbReference type="CAZy" id="GT2">
    <property type="family name" value="Glycosyltransferase Family 2"/>
</dbReference>
<keyword evidence="2" id="KW-0328">Glycosyltransferase</keyword>
<dbReference type="KEGG" id="efe:EFER_2113"/>
<dbReference type="AlphaFoldDB" id="B7LUG1"/>
<accession>B7LUG1</accession>
<evidence type="ECO:0000313" key="6">
    <source>
        <dbReference type="EMBL" id="CAQ89616.1"/>
    </source>
</evidence>
<feature type="domain" description="Glycosyltransferase 2-like" evidence="5">
    <location>
        <begin position="22"/>
        <end position="152"/>
    </location>
</feature>
<dbReference type="InterPro" id="IPR050834">
    <property type="entry name" value="Glycosyltransf_2"/>
</dbReference>
<dbReference type="SUPFAM" id="SSF53448">
    <property type="entry name" value="Nucleotide-diphospho-sugar transferases"/>
    <property type="match status" value="1"/>
</dbReference>
<dbReference type="InterPro" id="IPR029044">
    <property type="entry name" value="Nucleotide-diphossugar_trans"/>
</dbReference>
<evidence type="ECO:0000256" key="2">
    <source>
        <dbReference type="ARBA" id="ARBA00022676"/>
    </source>
</evidence>
<protein>
    <submittedName>
        <fullName evidence="6">Glycosyltransferase</fullName>
    </submittedName>
</protein>
<sequence>MVLIIINKLNGYLYRMNHSVAIIMSVYFSEKPDYLKQSLSSLFTQTMNADIYLYVDGDLNELLEDVIKGFKVHSNFFVIRGKVNKGLAFALNTLIDITLNKGYKYIARMDTDDISRSNRIEQQFRFMEENKGIDVLGTFCHEFGSEYALELKAVPIKHDELKKYSIIRCPFIHPTVIFRSSIFKDGIRYPLNTKFTEDMALWFCLLEEGYHFHNLPEVLLDYRIDENTFSRRRGLRKAISEFSIRFKYMIKLREFNINNSIVLLGKFCFHILPLFIIRYAYKKYR</sequence>
<dbReference type="EMBL" id="CU928158">
    <property type="protein sequence ID" value="CAQ89616.1"/>
    <property type="molecule type" value="Genomic_DNA"/>
</dbReference>
<name>B7LUG1_ESCF3</name>
<evidence type="ECO:0000256" key="3">
    <source>
        <dbReference type="ARBA" id="ARBA00022679"/>
    </source>
</evidence>
<dbReference type="PANTHER" id="PTHR43685:SF5">
    <property type="entry name" value="GLYCOSYLTRANSFERASE EPSE-RELATED"/>
    <property type="match status" value="1"/>
</dbReference>
<evidence type="ECO:0000256" key="4">
    <source>
        <dbReference type="SAM" id="Phobius"/>
    </source>
</evidence>